<accession>A0AAV5GPW4</accession>
<protein>
    <recommendedName>
        <fullName evidence="3">beta-N-acetylhexosaminidase</fullName>
        <ecNumber evidence="3">3.2.1.52</ecNumber>
    </recommendedName>
</protein>
<organism evidence="6 7">
    <name type="scientific">Rhodotorula paludigena</name>
    <dbReference type="NCBI Taxonomy" id="86838"/>
    <lineage>
        <taxon>Eukaryota</taxon>
        <taxon>Fungi</taxon>
        <taxon>Dikarya</taxon>
        <taxon>Basidiomycota</taxon>
        <taxon>Pucciniomycotina</taxon>
        <taxon>Microbotryomycetes</taxon>
        <taxon>Sporidiobolales</taxon>
        <taxon>Sporidiobolaceae</taxon>
        <taxon>Rhodotorula</taxon>
    </lineage>
</organism>
<evidence type="ECO:0000256" key="2">
    <source>
        <dbReference type="ARBA" id="ARBA00006285"/>
    </source>
</evidence>
<dbReference type="SUPFAM" id="SSF51445">
    <property type="entry name" value="(Trans)glycosidases"/>
    <property type="match status" value="1"/>
</dbReference>
<keyword evidence="7" id="KW-1185">Reference proteome</keyword>
<dbReference type="Pfam" id="PF00728">
    <property type="entry name" value="Glyco_hydro_20"/>
    <property type="match status" value="1"/>
</dbReference>
<dbReference type="GO" id="GO:0006689">
    <property type="term" value="P:ganglioside catabolic process"/>
    <property type="evidence" value="ECO:0007669"/>
    <property type="project" value="TreeGrafter"/>
</dbReference>
<dbReference type="PANTHER" id="PTHR22600:SF21">
    <property type="entry name" value="BETA-HEXOSAMINIDASE A"/>
    <property type="match status" value="1"/>
</dbReference>
<comment type="similarity">
    <text evidence="2">Belongs to the glycosyl hydrolase 20 family.</text>
</comment>
<dbReference type="Proteomes" id="UP001342314">
    <property type="component" value="Unassembled WGS sequence"/>
</dbReference>
<evidence type="ECO:0000256" key="4">
    <source>
        <dbReference type="ARBA" id="ARBA00022801"/>
    </source>
</evidence>
<name>A0AAV5GPW4_9BASI</name>
<evidence type="ECO:0000313" key="7">
    <source>
        <dbReference type="Proteomes" id="UP001342314"/>
    </source>
</evidence>
<comment type="caution">
    <text evidence="6">The sequence shown here is derived from an EMBL/GenBank/DDBJ whole genome shotgun (WGS) entry which is preliminary data.</text>
</comment>
<dbReference type="InterPro" id="IPR025705">
    <property type="entry name" value="Beta_hexosaminidase_sua/sub"/>
</dbReference>
<evidence type="ECO:0000256" key="1">
    <source>
        <dbReference type="ARBA" id="ARBA00001231"/>
    </source>
</evidence>
<keyword evidence="4" id="KW-0378">Hydrolase</keyword>
<dbReference type="EMBL" id="BQKY01000010">
    <property type="protein sequence ID" value="GJN92203.1"/>
    <property type="molecule type" value="Genomic_DNA"/>
</dbReference>
<dbReference type="Gene3D" id="3.20.20.80">
    <property type="entry name" value="Glycosidases"/>
    <property type="match status" value="1"/>
</dbReference>
<dbReference type="EC" id="3.2.1.52" evidence="3"/>
<reference evidence="6 7" key="1">
    <citation type="submission" date="2021-12" db="EMBL/GenBank/DDBJ databases">
        <title>High titer production of polyol ester of fatty acids by Rhodotorula paludigena BS15 towards product separation-free biomass refinery.</title>
        <authorList>
            <person name="Mano J."/>
            <person name="Ono H."/>
            <person name="Tanaka T."/>
            <person name="Naito K."/>
            <person name="Sushida H."/>
            <person name="Ike M."/>
            <person name="Tokuyasu K."/>
            <person name="Kitaoka M."/>
        </authorList>
    </citation>
    <scope>NUCLEOTIDE SEQUENCE [LARGE SCALE GENOMIC DNA]</scope>
    <source>
        <strain evidence="6 7">BS15</strain>
    </source>
</reference>
<dbReference type="GO" id="GO:0004563">
    <property type="term" value="F:beta-N-acetylhexosaminidase activity"/>
    <property type="evidence" value="ECO:0007669"/>
    <property type="project" value="UniProtKB-EC"/>
</dbReference>
<dbReference type="GO" id="GO:0016020">
    <property type="term" value="C:membrane"/>
    <property type="evidence" value="ECO:0007669"/>
    <property type="project" value="TreeGrafter"/>
</dbReference>
<dbReference type="AlphaFoldDB" id="A0AAV5GPW4"/>
<gene>
    <name evidence="6" type="ORF">Rhopal_005233-T1</name>
</gene>
<proteinExistence type="inferred from homology"/>
<dbReference type="InterPro" id="IPR015883">
    <property type="entry name" value="Glyco_hydro_20_cat"/>
</dbReference>
<sequence>MAIAKLNVFHWHIVDQQSWPLASPTFPDLAQLGAYSPEEVYGPEDVELVGNSSSATLTCLLSPGAS</sequence>
<feature type="domain" description="Glycoside hydrolase family 20 catalytic" evidence="5">
    <location>
        <begin position="1"/>
        <end position="47"/>
    </location>
</feature>
<dbReference type="GO" id="GO:0030203">
    <property type="term" value="P:glycosaminoglycan metabolic process"/>
    <property type="evidence" value="ECO:0007669"/>
    <property type="project" value="TreeGrafter"/>
</dbReference>
<dbReference type="PANTHER" id="PTHR22600">
    <property type="entry name" value="BETA-HEXOSAMINIDASE"/>
    <property type="match status" value="1"/>
</dbReference>
<dbReference type="InterPro" id="IPR017853">
    <property type="entry name" value="GH"/>
</dbReference>
<dbReference type="GO" id="GO:0005975">
    <property type="term" value="P:carbohydrate metabolic process"/>
    <property type="evidence" value="ECO:0007669"/>
    <property type="project" value="InterPro"/>
</dbReference>
<evidence type="ECO:0000259" key="5">
    <source>
        <dbReference type="Pfam" id="PF00728"/>
    </source>
</evidence>
<evidence type="ECO:0000256" key="3">
    <source>
        <dbReference type="ARBA" id="ARBA00012663"/>
    </source>
</evidence>
<evidence type="ECO:0000313" key="6">
    <source>
        <dbReference type="EMBL" id="GJN92203.1"/>
    </source>
</evidence>
<comment type="catalytic activity">
    <reaction evidence="1">
        <text>Hydrolysis of terminal non-reducing N-acetyl-D-hexosamine residues in N-acetyl-beta-D-hexosaminides.</text>
        <dbReference type="EC" id="3.2.1.52"/>
    </reaction>
</comment>